<comment type="subcellular location">
    <subcellularLocation>
        <location evidence="1">Golgi apparatus membrane</location>
        <topology evidence="1">Peripheral membrane protein</topology>
        <orientation evidence="1">Cytoplasmic side</orientation>
    </subcellularLocation>
</comment>
<sequence>MNLAEEFALLAYGDDGAPDTDNVRLDHGLGGALLLELAISGRVGLEDQRVVVTDPTPTGDPLVDQALDRVAGDGRAAKPAHWVKKFAKDARKLTLDRLVAQERC</sequence>
<evidence type="ECO:0000256" key="4">
    <source>
        <dbReference type="ARBA" id="ARBA00023136"/>
    </source>
</evidence>
<dbReference type="Proteomes" id="UP000647172">
    <property type="component" value="Unassembled WGS sequence"/>
</dbReference>
<keyword evidence="6" id="KW-1185">Reference proteome</keyword>
<reference evidence="5" key="1">
    <citation type="submission" date="2021-01" db="EMBL/GenBank/DDBJ databases">
        <title>Whole genome shotgun sequence of Actinoplanes nipponensis NBRC 14063.</title>
        <authorList>
            <person name="Komaki H."/>
            <person name="Tamura T."/>
        </authorList>
    </citation>
    <scope>NUCLEOTIDE SEQUENCE</scope>
    <source>
        <strain evidence="5">NBRC 14063</strain>
    </source>
</reference>
<name>A0A919JI88_9ACTN</name>
<dbReference type="InterPro" id="IPR038261">
    <property type="entry name" value="GPP34-like_sf"/>
</dbReference>
<comment type="caution">
    <text evidence="5">The sequence shown here is derived from an EMBL/GenBank/DDBJ whole genome shotgun (WGS) entry which is preliminary data.</text>
</comment>
<evidence type="ECO:0000313" key="6">
    <source>
        <dbReference type="Proteomes" id="UP000647172"/>
    </source>
</evidence>
<dbReference type="RefSeq" id="WP_239130080.1">
    <property type="nucleotide sequence ID" value="NZ_BAAAYJ010000071.1"/>
</dbReference>
<evidence type="ECO:0000256" key="3">
    <source>
        <dbReference type="ARBA" id="ARBA00023121"/>
    </source>
</evidence>
<gene>
    <name evidence="5" type="ORF">Ani05nite_33740</name>
</gene>
<dbReference type="EMBL" id="BOMQ01000041">
    <property type="protein sequence ID" value="GIE49840.1"/>
    <property type="molecule type" value="Genomic_DNA"/>
</dbReference>
<accession>A0A919JI88</accession>
<dbReference type="GO" id="GO:0070273">
    <property type="term" value="F:phosphatidylinositol-4-phosphate binding"/>
    <property type="evidence" value="ECO:0007669"/>
    <property type="project" value="InterPro"/>
</dbReference>
<dbReference type="Gene3D" id="1.10.3630.10">
    <property type="entry name" value="yeast vps74-n-term truncation variant domain like"/>
    <property type="match status" value="1"/>
</dbReference>
<dbReference type="AlphaFoldDB" id="A0A919JI88"/>
<evidence type="ECO:0000256" key="1">
    <source>
        <dbReference type="ARBA" id="ARBA00004255"/>
    </source>
</evidence>
<evidence type="ECO:0000313" key="5">
    <source>
        <dbReference type="EMBL" id="GIE49840.1"/>
    </source>
</evidence>
<dbReference type="GO" id="GO:0012505">
    <property type="term" value="C:endomembrane system"/>
    <property type="evidence" value="ECO:0007669"/>
    <property type="project" value="UniProtKB-ARBA"/>
</dbReference>
<keyword evidence="3" id="KW-0446">Lipid-binding</keyword>
<dbReference type="Pfam" id="PF05719">
    <property type="entry name" value="GPP34"/>
    <property type="match status" value="1"/>
</dbReference>
<evidence type="ECO:0008006" key="7">
    <source>
        <dbReference type="Google" id="ProtNLM"/>
    </source>
</evidence>
<dbReference type="GO" id="GO:0005737">
    <property type="term" value="C:cytoplasm"/>
    <property type="evidence" value="ECO:0007669"/>
    <property type="project" value="UniProtKB-ARBA"/>
</dbReference>
<proteinExistence type="predicted"/>
<protein>
    <recommendedName>
        <fullName evidence="7">GPP34 family phosphoprotein</fullName>
    </recommendedName>
</protein>
<evidence type="ECO:0000256" key="2">
    <source>
        <dbReference type="ARBA" id="ARBA00023034"/>
    </source>
</evidence>
<dbReference type="InterPro" id="IPR008628">
    <property type="entry name" value="GPP34-like"/>
</dbReference>
<keyword evidence="2" id="KW-0333">Golgi apparatus</keyword>
<organism evidence="5 6">
    <name type="scientific">Actinoplanes nipponensis</name>
    <dbReference type="NCBI Taxonomy" id="135950"/>
    <lineage>
        <taxon>Bacteria</taxon>
        <taxon>Bacillati</taxon>
        <taxon>Actinomycetota</taxon>
        <taxon>Actinomycetes</taxon>
        <taxon>Micromonosporales</taxon>
        <taxon>Micromonosporaceae</taxon>
        <taxon>Actinoplanes</taxon>
    </lineage>
</organism>
<keyword evidence="4" id="KW-0472">Membrane</keyword>